<dbReference type="RefSeq" id="WP_386052244.1">
    <property type="nucleotide sequence ID" value="NZ_JBHTKH010000004.1"/>
</dbReference>
<dbReference type="Pfam" id="PF19730">
    <property type="entry name" value="DUF6221"/>
    <property type="match status" value="1"/>
</dbReference>
<evidence type="ECO:0000313" key="1">
    <source>
        <dbReference type="EMBL" id="MFD1054347.1"/>
    </source>
</evidence>
<proteinExistence type="predicted"/>
<evidence type="ECO:0000313" key="2">
    <source>
        <dbReference type="Proteomes" id="UP001597046"/>
    </source>
</evidence>
<comment type="caution">
    <text evidence="1">The sequence shown here is derived from an EMBL/GenBank/DDBJ whole genome shotgun (WGS) entry which is preliminary data.</text>
</comment>
<organism evidence="1 2">
    <name type="scientific">Terrabacter terrigena</name>
    <dbReference type="NCBI Taxonomy" id="574718"/>
    <lineage>
        <taxon>Bacteria</taxon>
        <taxon>Bacillati</taxon>
        <taxon>Actinomycetota</taxon>
        <taxon>Actinomycetes</taxon>
        <taxon>Micrococcales</taxon>
        <taxon>Intrasporangiaceae</taxon>
        <taxon>Terrabacter</taxon>
    </lineage>
</organism>
<protein>
    <submittedName>
        <fullName evidence="1">DUF6221 family protein</fullName>
    </submittedName>
</protein>
<dbReference type="InterPro" id="IPR046193">
    <property type="entry name" value="DUF6221"/>
</dbReference>
<accession>A0ABW3MUF9</accession>
<gene>
    <name evidence="1" type="ORF">ACFQ2V_08520</name>
</gene>
<sequence length="92" mass="10382">MTRSWLYGDPGSLTSGVAWAMDVNRRVLEVDPSRLVAECEAKRRIAAEFVDAVSSYEVKVGPEGEVTRLTFVLRALALPYADHPDYQPEWRI</sequence>
<dbReference type="EMBL" id="JBHTKH010000004">
    <property type="protein sequence ID" value="MFD1054347.1"/>
    <property type="molecule type" value="Genomic_DNA"/>
</dbReference>
<dbReference type="Proteomes" id="UP001597046">
    <property type="component" value="Unassembled WGS sequence"/>
</dbReference>
<keyword evidence="2" id="KW-1185">Reference proteome</keyword>
<reference evidence="2" key="1">
    <citation type="journal article" date="2019" name="Int. J. Syst. Evol. Microbiol.">
        <title>The Global Catalogue of Microorganisms (GCM) 10K type strain sequencing project: providing services to taxonomists for standard genome sequencing and annotation.</title>
        <authorList>
            <consortium name="The Broad Institute Genomics Platform"/>
            <consortium name="The Broad Institute Genome Sequencing Center for Infectious Disease"/>
            <person name="Wu L."/>
            <person name="Ma J."/>
        </authorList>
    </citation>
    <scope>NUCLEOTIDE SEQUENCE [LARGE SCALE GENOMIC DNA]</scope>
    <source>
        <strain evidence="2">CCUG 57508</strain>
    </source>
</reference>
<name>A0ABW3MUF9_9MICO</name>